<comment type="similarity">
    <text evidence="1">Belongs to the FLZ family.</text>
</comment>
<evidence type="ECO:0000313" key="7">
    <source>
        <dbReference type="EMBL" id="KAL3505961.1"/>
    </source>
</evidence>
<feature type="region of interest" description="Disordered" evidence="5">
    <location>
        <begin position="29"/>
        <end position="63"/>
    </location>
</feature>
<evidence type="ECO:0000256" key="1">
    <source>
        <dbReference type="ARBA" id="ARBA00009374"/>
    </source>
</evidence>
<evidence type="ECO:0000259" key="6">
    <source>
        <dbReference type="PROSITE" id="PS51795"/>
    </source>
</evidence>
<gene>
    <name evidence="7" type="ORF">ACH5RR_031343</name>
</gene>
<keyword evidence="3" id="KW-0862">Zinc</keyword>
<evidence type="ECO:0000256" key="4">
    <source>
        <dbReference type="PROSITE-ProRule" id="PRU01131"/>
    </source>
</evidence>
<protein>
    <recommendedName>
        <fullName evidence="6">FLZ-type domain-containing protein</fullName>
    </recommendedName>
</protein>
<evidence type="ECO:0000256" key="5">
    <source>
        <dbReference type="SAM" id="MobiDB-lite"/>
    </source>
</evidence>
<dbReference type="AlphaFoldDB" id="A0ABD2YGX2"/>
<feature type="zinc finger region" description="FLZ-type" evidence="4">
    <location>
        <begin position="98"/>
        <end position="143"/>
    </location>
</feature>
<sequence>MTIYRSSSTGGFGFRENFRPVKSQVAAWAKKHADEADQPIQEKGSKVEKNSSKQPSDKVVVTAGKQPPAKVVFTIGSPVREENYLEPPKRNHSGKNFAEICAWHECNKDIIAGKDDAYMYGYLQAFCSEQCRDKQIAVDEKLRPPSPISQGVNNTSVVRSVCDRTRINRSGRLYTLAQ</sequence>
<dbReference type="GO" id="GO:0008270">
    <property type="term" value="F:zinc ion binding"/>
    <property type="evidence" value="ECO:0007669"/>
    <property type="project" value="UniProtKB-KW"/>
</dbReference>
<name>A0ABD2YGX2_9GENT</name>
<organism evidence="7 8">
    <name type="scientific">Cinchona calisaya</name>
    <dbReference type="NCBI Taxonomy" id="153742"/>
    <lineage>
        <taxon>Eukaryota</taxon>
        <taxon>Viridiplantae</taxon>
        <taxon>Streptophyta</taxon>
        <taxon>Embryophyta</taxon>
        <taxon>Tracheophyta</taxon>
        <taxon>Spermatophyta</taxon>
        <taxon>Magnoliopsida</taxon>
        <taxon>eudicotyledons</taxon>
        <taxon>Gunneridae</taxon>
        <taxon>Pentapetalae</taxon>
        <taxon>asterids</taxon>
        <taxon>lamiids</taxon>
        <taxon>Gentianales</taxon>
        <taxon>Rubiaceae</taxon>
        <taxon>Cinchonoideae</taxon>
        <taxon>Cinchoneae</taxon>
        <taxon>Cinchona</taxon>
    </lineage>
</organism>
<dbReference type="InterPro" id="IPR007650">
    <property type="entry name" value="Zf-FLZ_dom"/>
</dbReference>
<comment type="caution">
    <text evidence="7">The sequence shown here is derived from an EMBL/GenBank/DDBJ whole genome shotgun (WGS) entry which is preliminary data.</text>
</comment>
<dbReference type="Proteomes" id="UP001630127">
    <property type="component" value="Unassembled WGS sequence"/>
</dbReference>
<proteinExistence type="inferred from homology"/>
<keyword evidence="2" id="KW-0479">Metal-binding</keyword>
<keyword evidence="8" id="KW-1185">Reference proteome</keyword>
<dbReference type="PROSITE" id="PS51795">
    <property type="entry name" value="ZF_FLZ"/>
    <property type="match status" value="1"/>
</dbReference>
<keyword evidence="3" id="KW-0863">Zinc-finger</keyword>
<feature type="domain" description="FLZ-type" evidence="6">
    <location>
        <begin position="98"/>
        <end position="143"/>
    </location>
</feature>
<reference evidence="7 8" key="1">
    <citation type="submission" date="2024-11" db="EMBL/GenBank/DDBJ databases">
        <title>A near-complete genome assembly of Cinchona calisaya.</title>
        <authorList>
            <person name="Lian D.C."/>
            <person name="Zhao X.W."/>
            <person name="Wei L."/>
        </authorList>
    </citation>
    <scope>NUCLEOTIDE SEQUENCE [LARGE SCALE GENOMIC DNA]</scope>
    <source>
        <tissue evidence="7">Nenye</tissue>
    </source>
</reference>
<accession>A0ABD2YGX2</accession>
<evidence type="ECO:0000256" key="3">
    <source>
        <dbReference type="ARBA" id="ARBA00022771"/>
    </source>
</evidence>
<dbReference type="Pfam" id="PF04570">
    <property type="entry name" value="zf-FLZ"/>
    <property type="match status" value="1"/>
</dbReference>
<evidence type="ECO:0000256" key="2">
    <source>
        <dbReference type="ARBA" id="ARBA00022723"/>
    </source>
</evidence>
<dbReference type="EMBL" id="JBJUIK010000013">
    <property type="protein sequence ID" value="KAL3505961.1"/>
    <property type="molecule type" value="Genomic_DNA"/>
</dbReference>
<evidence type="ECO:0000313" key="8">
    <source>
        <dbReference type="Proteomes" id="UP001630127"/>
    </source>
</evidence>